<feature type="compositionally biased region" description="Basic residues" evidence="1">
    <location>
        <begin position="57"/>
        <end position="66"/>
    </location>
</feature>
<organism evidence="2 3">
    <name type="scientific">Ensete ventricosum</name>
    <name type="common">Abyssinian banana</name>
    <name type="synonym">Musa ensete</name>
    <dbReference type="NCBI Taxonomy" id="4639"/>
    <lineage>
        <taxon>Eukaryota</taxon>
        <taxon>Viridiplantae</taxon>
        <taxon>Streptophyta</taxon>
        <taxon>Embryophyta</taxon>
        <taxon>Tracheophyta</taxon>
        <taxon>Spermatophyta</taxon>
        <taxon>Magnoliopsida</taxon>
        <taxon>Liliopsida</taxon>
        <taxon>Zingiberales</taxon>
        <taxon>Musaceae</taxon>
        <taxon>Ensete</taxon>
    </lineage>
</organism>
<dbReference type="AlphaFoldDB" id="A0AAV8RPC7"/>
<dbReference type="Proteomes" id="UP001222027">
    <property type="component" value="Unassembled WGS sequence"/>
</dbReference>
<gene>
    <name evidence="2" type="ORF">OPV22_007025</name>
</gene>
<feature type="compositionally biased region" description="Low complexity" evidence="1">
    <location>
        <begin position="26"/>
        <end position="46"/>
    </location>
</feature>
<keyword evidence="3" id="KW-1185">Reference proteome</keyword>
<evidence type="ECO:0000313" key="3">
    <source>
        <dbReference type="Proteomes" id="UP001222027"/>
    </source>
</evidence>
<protein>
    <submittedName>
        <fullName evidence="2">Uncharacterized protein</fullName>
    </submittedName>
</protein>
<comment type="caution">
    <text evidence="2">The sequence shown here is derived from an EMBL/GenBank/DDBJ whole genome shotgun (WGS) entry which is preliminary data.</text>
</comment>
<dbReference type="EMBL" id="JAQQAF010000002">
    <property type="protein sequence ID" value="KAJ8506139.1"/>
    <property type="molecule type" value="Genomic_DNA"/>
</dbReference>
<sequence>MARGARHPRPETSKADPGGPPHLLRRPAGAPRARLLLPPRGFQGRPRGPREMNSRRQGSHGRKYSRGTRGPFSITTSCIVASSADIDFGLISPSYLLKREWQGRCQEEVGWKNWRNIN</sequence>
<name>A0AAV8RPC7_ENSVE</name>
<reference evidence="2 3" key="1">
    <citation type="submission" date="2022-12" db="EMBL/GenBank/DDBJ databases">
        <title>Chromosome-scale assembly of the Ensete ventricosum genome.</title>
        <authorList>
            <person name="Dussert Y."/>
            <person name="Stocks J."/>
            <person name="Wendawek A."/>
            <person name="Woldeyes F."/>
            <person name="Nichols R.A."/>
            <person name="Borrell J.S."/>
        </authorList>
    </citation>
    <scope>NUCLEOTIDE SEQUENCE [LARGE SCALE GENOMIC DNA]</scope>
    <source>
        <strain evidence="3">cv. Maze</strain>
        <tissue evidence="2">Seeds</tissue>
    </source>
</reference>
<feature type="region of interest" description="Disordered" evidence="1">
    <location>
        <begin position="1"/>
        <end position="69"/>
    </location>
</feature>
<accession>A0AAV8RPC7</accession>
<evidence type="ECO:0000256" key="1">
    <source>
        <dbReference type="SAM" id="MobiDB-lite"/>
    </source>
</evidence>
<proteinExistence type="predicted"/>
<evidence type="ECO:0000313" key="2">
    <source>
        <dbReference type="EMBL" id="KAJ8506139.1"/>
    </source>
</evidence>